<dbReference type="GO" id="GO:0019646">
    <property type="term" value="P:aerobic electron transport chain"/>
    <property type="evidence" value="ECO:0007669"/>
    <property type="project" value="TreeGrafter"/>
</dbReference>
<dbReference type="InterPro" id="IPR023753">
    <property type="entry name" value="FAD/NAD-binding_dom"/>
</dbReference>
<dbReference type="PANTHER" id="PTHR42913:SF3">
    <property type="entry name" value="64 KDA MITOCHONDRIAL NADH DEHYDROGENASE (EUROFUNG)"/>
    <property type="match status" value="1"/>
</dbReference>
<evidence type="ECO:0000256" key="2">
    <source>
        <dbReference type="ARBA" id="ARBA00005272"/>
    </source>
</evidence>
<dbReference type="InterPro" id="IPR051169">
    <property type="entry name" value="NADH-Q_oxidoreductase"/>
</dbReference>
<dbReference type="InterPro" id="IPR036188">
    <property type="entry name" value="FAD/NAD-bd_sf"/>
</dbReference>
<dbReference type="OrthoDB" id="9784880at2"/>
<name>A0A1H6DB07_9ACTN</name>
<dbReference type="SUPFAM" id="SSF51905">
    <property type="entry name" value="FAD/NAD(P)-binding domain"/>
    <property type="match status" value="1"/>
</dbReference>
<dbReference type="PRINTS" id="PR00411">
    <property type="entry name" value="PNDRDTASEI"/>
</dbReference>
<comment type="cofactor">
    <cofactor evidence="1">
        <name>FAD</name>
        <dbReference type="ChEBI" id="CHEBI:57692"/>
    </cofactor>
</comment>
<evidence type="ECO:0000256" key="1">
    <source>
        <dbReference type="ARBA" id="ARBA00001974"/>
    </source>
</evidence>
<gene>
    <name evidence="7" type="ORF">SAMN05444920_10546</name>
</gene>
<evidence type="ECO:0000256" key="5">
    <source>
        <dbReference type="ARBA" id="ARBA00023002"/>
    </source>
</evidence>
<keyword evidence="8" id="KW-1185">Reference proteome</keyword>
<evidence type="ECO:0000313" key="8">
    <source>
        <dbReference type="Proteomes" id="UP000236732"/>
    </source>
</evidence>
<evidence type="ECO:0000259" key="6">
    <source>
        <dbReference type="Pfam" id="PF07992"/>
    </source>
</evidence>
<keyword evidence="4" id="KW-0274">FAD</keyword>
<dbReference type="Gene3D" id="3.50.50.100">
    <property type="match status" value="1"/>
</dbReference>
<reference evidence="7 8" key="1">
    <citation type="submission" date="2016-10" db="EMBL/GenBank/DDBJ databases">
        <authorList>
            <person name="de Groot N.N."/>
        </authorList>
    </citation>
    <scope>NUCLEOTIDE SEQUENCE [LARGE SCALE GENOMIC DNA]</scope>
    <source>
        <strain evidence="7 8">CGMCC 4.7037</strain>
    </source>
</reference>
<dbReference type="EMBL" id="FNVT01000005">
    <property type="protein sequence ID" value="SEG82450.1"/>
    <property type="molecule type" value="Genomic_DNA"/>
</dbReference>
<keyword evidence="5" id="KW-0560">Oxidoreductase</keyword>
<dbReference type="RefSeq" id="WP_103957420.1">
    <property type="nucleotide sequence ID" value="NZ_FNVT01000005.1"/>
</dbReference>
<evidence type="ECO:0000256" key="4">
    <source>
        <dbReference type="ARBA" id="ARBA00022827"/>
    </source>
</evidence>
<keyword evidence="3" id="KW-0285">Flavoprotein</keyword>
<proteinExistence type="inferred from homology"/>
<sequence length="406" mass="42477">MKHRIVVLGAGYAGAYVAGNLARRLSPADTEITVVNAEPDFVERLRLHQLAAGQEIEAQKLADVFAGTGIRLRLARVTAVDPERQVVAVAVADADGGGDGELGYDTLVYALGSHVADCGVPGVAEYAFHVTARPAALRLRERLNSLDSLDRRGEGGRVLVVGDGLTGIETATEFAESRPGLSVALIARGELGARLSAGARSHLRQACDRLGITVLEHTSVEAVQATRVLCADGTALASDATVWTAGFAVNPIAAASGLEVTENGQIVVDDTMRSVSHPNIYAAGDSAYAIGDNGRPLPMSCASAGSTGRQATDAIVARLTGRKIVTSKLDYPGNHISLGRRDGILQMVDDEAQAKPKYVGGRKAARIKSGILQISLWGISHPTFGLPKRKRRLATAPDASAEKALA</sequence>
<feature type="domain" description="FAD/NAD(P)-binding" evidence="6">
    <location>
        <begin position="4"/>
        <end position="305"/>
    </location>
</feature>
<dbReference type="PANTHER" id="PTHR42913">
    <property type="entry name" value="APOPTOSIS-INDUCING FACTOR 1"/>
    <property type="match status" value="1"/>
</dbReference>
<dbReference type="Pfam" id="PF07992">
    <property type="entry name" value="Pyr_redox_2"/>
    <property type="match status" value="1"/>
</dbReference>
<evidence type="ECO:0000313" key="7">
    <source>
        <dbReference type="EMBL" id="SEG82450.1"/>
    </source>
</evidence>
<dbReference type="PRINTS" id="PR00368">
    <property type="entry name" value="FADPNR"/>
</dbReference>
<organism evidence="7 8">
    <name type="scientific">Nonomuraea solani</name>
    <dbReference type="NCBI Taxonomy" id="1144553"/>
    <lineage>
        <taxon>Bacteria</taxon>
        <taxon>Bacillati</taxon>
        <taxon>Actinomycetota</taxon>
        <taxon>Actinomycetes</taxon>
        <taxon>Streptosporangiales</taxon>
        <taxon>Streptosporangiaceae</taxon>
        <taxon>Nonomuraea</taxon>
    </lineage>
</organism>
<dbReference type="Proteomes" id="UP000236732">
    <property type="component" value="Unassembled WGS sequence"/>
</dbReference>
<accession>A0A1H6DB07</accession>
<dbReference type="GO" id="GO:0003955">
    <property type="term" value="F:NAD(P)H dehydrogenase (quinone) activity"/>
    <property type="evidence" value="ECO:0007669"/>
    <property type="project" value="TreeGrafter"/>
</dbReference>
<protein>
    <submittedName>
        <fullName evidence="7">NADH dehydrogenase, FAD-containing subunit</fullName>
    </submittedName>
</protein>
<comment type="similarity">
    <text evidence="2">Belongs to the NADH dehydrogenase family.</text>
</comment>
<dbReference type="AlphaFoldDB" id="A0A1H6DB07"/>
<evidence type="ECO:0000256" key="3">
    <source>
        <dbReference type="ARBA" id="ARBA00022630"/>
    </source>
</evidence>